<gene>
    <name evidence="3" type="ORF">U14_05801</name>
</gene>
<evidence type="ECO:0000313" key="3">
    <source>
        <dbReference type="EMBL" id="GAK54514.1"/>
    </source>
</evidence>
<evidence type="ECO:0000256" key="1">
    <source>
        <dbReference type="SAM" id="SignalP"/>
    </source>
</evidence>
<feature type="signal peptide" evidence="1">
    <location>
        <begin position="1"/>
        <end position="25"/>
    </location>
</feature>
<dbReference type="PROSITE" id="PS51257">
    <property type="entry name" value="PROKAR_LIPOPROTEIN"/>
    <property type="match status" value="1"/>
</dbReference>
<sequence>MKIIVKSGYCLACCVVMLLVSSCSKTVTIGGAVQHAKLIDGVYEGSYTGGPNNAVVNVTIQGQKITAIEIVKHDALKGKKTEPIIPQRIIEQQSTVVDAVSGATNSSAVIMNAVQVALEKAYQQK</sequence>
<reference evidence="3" key="1">
    <citation type="journal article" date="2015" name="PeerJ">
        <title>First genomic representation of candidate bacterial phylum KSB3 points to enhanced environmental sensing as a trigger of wastewater bulking.</title>
        <authorList>
            <person name="Sekiguchi Y."/>
            <person name="Ohashi A."/>
            <person name="Parks D.H."/>
            <person name="Yamauchi T."/>
            <person name="Tyson G.W."/>
            <person name="Hugenholtz P."/>
        </authorList>
    </citation>
    <scope>NUCLEOTIDE SEQUENCE [LARGE SCALE GENOMIC DNA]</scope>
</reference>
<dbReference type="STRING" id="1499966.U14_05801"/>
<feature type="domain" description="FMN-binding" evidence="2">
    <location>
        <begin position="46"/>
        <end position="121"/>
    </location>
</feature>
<dbReference type="GO" id="GO:0016020">
    <property type="term" value="C:membrane"/>
    <property type="evidence" value="ECO:0007669"/>
    <property type="project" value="InterPro"/>
</dbReference>
<proteinExistence type="predicted"/>
<organism evidence="3">
    <name type="scientific">Candidatus Moduliflexus flocculans</name>
    <dbReference type="NCBI Taxonomy" id="1499966"/>
    <lineage>
        <taxon>Bacteria</taxon>
        <taxon>Candidatus Moduliflexota</taxon>
        <taxon>Candidatus Moduliflexia</taxon>
        <taxon>Candidatus Moduliflexales</taxon>
        <taxon>Candidatus Moduliflexaceae</taxon>
    </lineage>
</organism>
<protein>
    <submittedName>
        <fullName evidence="3">FMN-binding domain protein</fullName>
    </submittedName>
</protein>
<dbReference type="GO" id="GO:0010181">
    <property type="term" value="F:FMN binding"/>
    <property type="evidence" value="ECO:0007669"/>
    <property type="project" value="InterPro"/>
</dbReference>
<feature type="chain" id="PRO_5001755392" evidence="1">
    <location>
        <begin position="26"/>
        <end position="125"/>
    </location>
</feature>
<dbReference type="EMBL" id="DF820461">
    <property type="protein sequence ID" value="GAK54514.1"/>
    <property type="molecule type" value="Genomic_DNA"/>
</dbReference>
<dbReference type="SMART" id="SM00900">
    <property type="entry name" value="FMN_bind"/>
    <property type="match status" value="1"/>
</dbReference>
<dbReference type="Pfam" id="PF04205">
    <property type="entry name" value="FMN_bind"/>
    <property type="match status" value="1"/>
</dbReference>
<keyword evidence="4" id="KW-1185">Reference proteome</keyword>
<accession>A0A081BSY3</accession>
<dbReference type="HOGENOM" id="CLU_096350_0_1_0"/>
<name>A0A081BSY3_9BACT</name>
<dbReference type="Gene3D" id="3.90.1010.20">
    <property type="match status" value="1"/>
</dbReference>
<keyword evidence="1" id="KW-0732">Signal</keyword>
<dbReference type="AlphaFoldDB" id="A0A081BSY3"/>
<evidence type="ECO:0000259" key="2">
    <source>
        <dbReference type="SMART" id="SM00900"/>
    </source>
</evidence>
<dbReference type="InterPro" id="IPR007329">
    <property type="entry name" value="FMN-bd"/>
</dbReference>
<evidence type="ECO:0000313" key="4">
    <source>
        <dbReference type="Proteomes" id="UP000030700"/>
    </source>
</evidence>
<dbReference type="Proteomes" id="UP000030700">
    <property type="component" value="Unassembled WGS sequence"/>
</dbReference>